<dbReference type="STRING" id="144026.SAMN04488568_11940"/>
<dbReference type="GO" id="GO:0044781">
    <property type="term" value="P:bacterial-type flagellum organization"/>
    <property type="evidence" value="ECO:0007669"/>
    <property type="project" value="InterPro"/>
</dbReference>
<dbReference type="EMBL" id="FNHG01000019">
    <property type="protein sequence ID" value="SDM71452.1"/>
    <property type="molecule type" value="Genomic_DNA"/>
</dbReference>
<evidence type="ECO:0000313" key="1">
    <source>
        <dbReference type="EMBL" id="SDM71452.1"/>
    </source>
</evidence>
<keyword evidence="1" id="KW-0282">Flagellum</keyword>
<gene>
    <name evidence="1" type="ORF">SAMN04488568_11940</name>
</gene>
<protein>
    <submittedName>
        <fullName evidence="1">Class II flagellar assembly regulator</fullName>
    </submittedName>
</protein>
<dbReference type="AlphaFoldDB" id="A0A1G9VGT9"/>
<name>A0A1G9VGT9_9PROT</name>
<sequence>MTGVSSVDAILALQSVGDFNEARKQATGRAMELLDVLDELKLALLEGGLPKAKLVALMSLLQTRRDDTNDAGLEAALDEVEIRAAVELAKFG</sequence>
<reference evidence="1 2" key="1">
    <citation type="submission" date="2016-10" db="EMBL/GenBank/DDBJ databases">
        <authorList>
            <person name="de Groot N.N."/>
        </authorList>
    </citation>
    <scope>NUCLEOTIDE SEQUENCE [LARGE SCALE GENOMIC DNA]</scope>
    <source>
        <strain evidence="1 2">DSM 16077</strain>
    </source>
</reference>
<dbReference type="Proteomes" id="UP000199759">
    <property type="component" value="Unassembled WGS sequence"/>
</dbReference>
<keyword evidence="1" id="KW-0969">Cilium</keyword>
<proteinExistence type="predicted"/>
<accession>A0A1G9VGT9</accession>
<keyword evidence="2" id="KW-1185">Reference proteome</keyword>
<keyword evidence="1" id="KW-0966">Cell projection</keyword>
<dbReference type="InterPro" id="IPR019704">
    <property type="entry name" value="Flagellar_assmbl_FliX_class2"/>
</dbReference>
<evidence type="ECO:0000313" key="2">
    <source>
        <dbReference type="Proteomes" id="UP000199759"/>
    </source>
</evidence>
<organism evidence="1 2">
    <name type="scientific">Maricaulis salignorans</name>
    <dbReference type="NCBI Taxonomy" id="144026"/>
    <lineage>
        <taxon>Bacteria</taxon>
        <taxon>Pseudomonadati</taxon>
        <taxon>Pseudomonadota</taxon>
        <taxon>Alphaproteobacteria</taxon>
        <taxon>Maricaulales</taxon>
        <taxon>Maricaulaceae</taxon>
        <taxon>Maricaulis</taxon>
    </lineage>
</organism>
<dbReference type="Pfam" id="PF10768">
    <property type="entry name" value="FliX"/>
    <property type="match status" value="1"/>
</dbReference>